<keyword evidence="3" id="KW-1185">Reference proteome</keyword>
<feature type="region of interest" description="Disordered" evidence="1">
    <location>
        <begin position="169"/>
        <end position="208"/>
    </location>
</feature>
<evidence type="ECO:0000313" key="3">
    <source>
        <dbReference type="Proteomes" id="UP001500540"/>
    </source>
</evidence>
<accession>A0ABP7GBS3</accession>
<organism evidence="2 3">
    <name type="scientific">Microbacterium kribbense</name>
    <dbReference type="NCBI Taxonomy" id="433645"/>
    <lineage>
        <taxon>Bacteria</taxon>
        <taxon>Bacillati</taxon>
        <taxon>Actinomycetota</taxon>
        <taxon>Actinomycetes</taxon>
        <taxon>Micrococcales</taxon>
        <taxon>Microbacteriaceae</taxon>
        <taxon>Microbacterium</taxon>
    </lineage>
</organism>
<evidence type="ECO:0000313" key="2">
    <source>
        <dbReference type="EMBL" id="GAA3761177.1"/>
    </source>
</evidence>
<gene>
    <name evidence="2" type="ORF">GCM10022240_12150</name>
</gene>
<sequence length="208" mass="21401">MNGRAAVLVGCGTAVASVIAIASVIAFSSAATLADRPGAPLAGSAIVVQGQSQVAAAGLPEVAPVTVPAPEPKEITPAPPRPAPDRPVPPSDTGATPDTPATAPPRDTAKTGTSTGGSITPAPRPSQSRPADPGDRYTPPRPGDSRLTKEKLAELIAQWRAWVAEGADGAVDRAKEDTQWPANNPRLDDRRSDYGPRSQSRRSPDSRD</sequence>
<proteinExistence type="predicted"/>
<dbReference type="EMBL" id="BAABAF010000004">
    <property type="protein sequence ID" value="GAA3761177.1"/>
    <property type="molecule type" value="Genomic_DNA"/>
</dbReference>
<reference evidence="3" key="1">
    <citation type="journal article" date="2019" name="Int. J. Syst. Evol. Microbiol.">
        <title>The Global Catalogue of Microorganisms (GCM) 10K type strain sequencing project: providing services to taxonomists for standard genome sequencing and annotation.</title>
        <authorList>
            <consortium name="The Broad Institute Genomics Platform"/>
            <consortium name="The Broad Institute Genome Sequencing Center for Infectious Disease"/>
            <person name="Wu L."/>
            <person name="Ma J."/>
        </authorList>
    </citation>
    <scope>NUCLEOTIDE SEQUENCE [LARGE SCALE GENOMIC DNA]</scope>
    <source>
        <strain evidence="3">JCM 16950</strain>
    </source>
</reference>
<dbReference type="Proteomes" id="UP001500540">
    <property type="component" value="Unassembled WGS sequence"/>
</dbReference>
<comment type="caution">
    <text evidence="2">The sequence shown here is derived from an EMBL/GenBank/DDBJ whole genome shotgun (WGS) entry which is preliminary data.</text>
</comment>
<evidence type="ECO:0000256" key="1">
    <source>
        <dbReference type="SAM" id="MobiDB-lite"/>
    </source>
</evidence>
<protein>
    <submittedName>
        <fullName evidence="2">Uncharacterized protein</fullName>
    </submittedName>
</protein>
<feature type="region of interest" description="Disordered" evidence="1">
    <location>
        <begin position="65"/>
        <end position="150"/>
    </location>
</feature>
<feature type="compositionally biased region" description="Pro residues" evidence="1">
    <location>
        <begin position="77"/>
        <end position="90"/>
    </location>
</feature>
<name>A0ABP7GBS3_9MICO</name>
<feature type="compositionally biased region" description="Low complexity" evidence="1">
    <location>
        <begin position="91"/>
        <end position="106"/>
    </location>
</feature>
<dbReference type="RefSeq" id="WP_344781599.1">
    <property type="nucleotide sequence ID" value="NZ_BAABAF010000004.1"/>
</dbReference>